<name>A0A835Z651_9STRA</name>
<evidence type="ECO:0000313" key="2">
    <source>
        <dbReference type="EMBL" id="KAG5187710.1"/>
    </source>
</evidence>
<dbReference type="InterPro" id="IPR021503">
    <property type="entry name" value="DUF3110"/>
</dbReference>
<evidence type="ECO:0000256" key="1">
    <source>
        <dbReference type="SAM" id="MobiDB-lite"/>
    </source>
</evidence>
<dbReference type="Pfam" id="PF11360">
    <property type="entry name" value="DUF3110"/>
    <property type="match status" value="1"/>
</dbReference>
<keyword evidence="3" id="KW-1185">Reference proteome</keyword>
<proteinExistence type="predicted"/>
<dbReference type="Proteomes" id="UP000664859">
    <property type="component" value="Unassembled WGS sequence"/>
</dbReference>
<organism evidence="2 3">
    <name type="scientific">Tribonema minus</name>
    <dbReference type="NCBI Taxonomy" id="303371"/>
    <lineage>
        <taxon>Eukaryota</taxon>
        <taxon>Sar</taxon>
        <taxon>Stramenopiles</taxon>
        <taxon>Ochrophyta</taxon>
        <taxon>PX clade</taxon>
        <taxon>Xanthophyceae</taxon>
        <taxon>Tribonematales</taxon>
        <taxon>Tribonemataceae</taxon>
        <taxon>Tribonema</taxon>
    </lineage>
</organism>
<gene>
    <name evidence="2" type="ORF">JKP88DRAFT_353630</name>
</gene>
<dbReference type="EMBL" id="JAFCMP010000084">
    <property type="protein sequence ID" value="KAG5187710.1"/>
    <property type="molecule type" value="Genomic_DNA"/>
</dbReference>
<protein>
    <submittedName>
        <fullName evidence="2">Uncharacterized protein</fullName>
    </submittedName>
</protein>
<dbReference type="OrthoDB" id="187941at2759"/>
<comment type="caution">
    <text evidence="2">The sequence shown here is derived from an EMBL/GenBank/DDBJ whole genome shotgun (WGS) entry which is preliminary data.</text>
</comment>
<accession>A0A835Z651</accession>
<feature type="compositionally biased region" description="Basic and acidic residues" evidence="1">
    <location>
        <begin position="19"/>
        <end position="33"/>
    </location>
</feature>
<dbReference type="AlphaFoldDB" id="A0A835Z651"/>
<evidence type="ECO:0000313" key="3">
    <source>
        <dbReference type="Proteomes" id="UP000664859"/>
    </source>
</evidence>
<feature type="region of interest" description="Disordered" evidence="1">
    <location>
        <begin position="19"/>
        <end position="48"/>
    </location>
</feature>
<sequence>MPRAPDSVNAADLQQRILDLRTREARRSKERTAEQSAEDAVMSEQKSAEDAMMSEQKALMKRMRSAFVLIFNPGQASEGIYTLWVNNQNIVLGFESRQEAVRYALMLKAQEFHSPSPQELKLAELKQFCRESGVGLKLVPKGSGLTPPEANKTDVDSLRQRFNQLYSSPDDAW</sequence>
<reference evidence="2" key="1">
    <citation type="submission" date="2021-02" db="EMBL/GenBank/DDBJ databases">
        <title>First Annotated Genome of the Yellow-green Alga Tribonema minus.</title>
        <authorList>
            <person name="Mahan K.M."/>
        </authorList>
    </citation>
    <scope>NUCLEOTIDE SEQUENCE</scope>
    <source>
        <strain evidence="2">UTEX B ZZ1240</strain>
    </source>
</reference>